<accession>A0A7C4I620</accession>
<evidence type="ECO:0000313" key="1">
    <source>
        <dbReference type="EMBL" id="HGN90814.1"/>
    </source>
</evidence>
<reference evidence="1" key="1">
    <citation type="journal article" date="2020" name="mSystems">
        <title>Genome- and Community-Level Interaction Insights into Carbon Utilization and Element Cycling Functions of Hydrothermarchaeota in Hydrothermal Sediment.</title>
        <authorList>
            <person name="Zhou Z."/>
            <person name="Liu Y."/>
            <person name="Xu W."/>
            <person name="Pan J."/>
            <person name="Luo Z.H."/>
            <person name="Li M."/>
        </authorList>
    </citation>
    <scope>NUCLEOTIDE SEQUENCE [LARGE SCALE GENOMIC DNA]</scope>
    <source>
        <strain evidence="2">SpSt-1073</strain>
        <strain evidence="1">SpSt-613</strain>
    </source>
</reference>
<dbReference type="EMBL" id="DRXG01000084">
    <property type="protein sequence ID" value="HHN52445.1"/>
    <property type="molecule type" value="Genomic_DNA"/>
</dbReference>
<organism evidence="1">
    <name type="scientific">Caldiarchaeum subterraneum</name>
    <dbReference type="NCBI Taxonomy" id="311458"/>
    <lineage>
        <taxon>Archaea</taxon>
        <taxon>Nitrososphaerota</taxon>
        <taxon>Candidatus Caldarchaeales</taxon>
        <taxon>Candidatus Caldarchaeaceae</taxon>
        <taxon>Candidatus Caldarchaeum</taxon>
    </lineage>
</organism>
<dbReference type="EMBL" id="DTAD01000074">
    <property type="protein sequence ID" value="HGN90814.1"/>
    <property type="molecule type" value="Genomic_DNA"/>
</dbReference>
<sequence length="124" mass="13796">MNNGLKELMIDESEVLISEIARLKKFIAIAEDGAVLLKFYTDIALYKVLAYMIGKLVVAKIKTDATPSLTLGDLAVLSGLRGSDLQSLVDRSKYIVYFGHGQYRFNTVHLREALEELEKAVSSE</sequence>
<name>A0A7C4I620_CALS0</name>
<comment type="caution">
    <text evidence="1">The sequence shown here is derived from an EMBL/GenBank/DDBJ whole genome shotgun (WGS) entry which is preliminary data.</text>
</comment>
<evidence type="ECO:0000313" key="2">
    <source>
        <dbReference type="EMBL" id="HHN52445.1"/>
    </source>
</evidence>
<proteinExistence type="predicted"/>
<protein>
    <submittedName>
        <fullName evidence="1">Uncharacterized protein</fullName>
    </submittedName>
</protein>
<gene>
    <name evidence="2" type="ORF">ENM30_03920</name>
    <name evidence="1" type="ORF">ENT82_06800</name>
</gene>
<dbReference type="AlphaFoldDB" id="A0A7C4I620"/>